<dbReference type="Pfam" id="PF24804">
    <property type="entry name" value="DUF7705"/>
    <property type="match status" value="2"/>
</dbReference>
<gene>
    <name evidence="3" type="ORF">SVIM_LOCUS329654</name>
</gene>
<dbReference type="PANTHER" id="PTHR33916">
    <property type="entry name" value="EXPANSIN-LIKE EG45 DOMAIN-CONTAINING PROTEIN"/>
    <property type="match status" value="1"/>
</dbReference>
<dbReference type="PANTHER" id="PTHR33916:SF7">
    <property type="entry name" value="NEPROSIN DOMAIN-CONTAINING PROTEIN"/>
    <property type="match status" value="1"/>
</dbReference>
<feature type="domain" description="DUF7705" evidence="2">
    <location>
        <begin position="69"/>
        <end position="206"/>
    </location>
</feature>
<sequence>MEKLRFCVLAFSLLEFYVTAREEYMSALGDPGMRRDSLRVAIEAWNQCNEVGEEAAGYGSPRMADCFDSGNMDTLAATCPENGKKSMPFPPESGFPCFGHGCMNMPLIYHNYTDLRGDNDSRLKGSFYGTWDLDANQMSKAAMSNSTSYFNITWEKEIGKGSWVFHNFLKTSSNYPWLMLYLRSDATEGYSGGYHYETRGMSKIVSIFSFQFNL</sequence>
<reference evidence="3" key="1">
    <citation type="submission" date="2019-03" db="EMBL/GenBank/DDBJ databases">
        <authorList>
            <person name="Mank J."/>
            <person name="Almeida P."/>
        </authorList>
    </citation>
    <scope>NUCLEOTIDE SEQUENCE</scope>
    <source>
        <strain evidence="3">78183</strain>
    </source>
</reference>
<evidence type="ECO:0000313" key="3">
    <source>
        <dbReference type="EMBL" id="VFU49828.1"/>
    </source>
</evidence>
<organism evidence="3">
    <name type="scientific">Salix viminalis</name>
    <name type="common">Common osier</name>
    <name type="synonym">Basket willow</name>
    <dbReference type="NCBI Taxonomy" id="40686"/>
    <lineage>
        <taxon>Eukaryota</taxon>
        <taxon>Viridiplantae</taxon>
        <taxon>Streptophyta</taxon>
        <taxon>Embryophyta</taxon>
        <taxon>Tracheophyta</taxon>
        <taxon>Spermatophyta</taxon>
        <taxon>Magnoliopsida</taxon>
        <taxon>eudicotyledons</taxon>
        <taxon>Gunneridae</taxon>
        <taxon>Pentapetalae</taxon>
        <taxon>rosids</taxon>
        <taxon>fabids</taxon>
        <taxon>Malpighiales</taxon>
        <taxon>Salicaceae</taxon>
        <taxon>Saliceae</taxon>
        <taxon>Salix</taxon>
    </lineage>
</organism>
<dbReference type="AlphaFoldDB" id="A0A6N2MAK4"/>
<accession>A0A6N2MAK4</accession>
<dbReference type="EMBL" id="CAADRP010001708">
    <property type="protein sequence ID" value="VFU49828.1"/>
    <property type="molecule type" value="Genomic_DNA"/>
</dbReference>
<dbReference type="InterPro" id="IPR056122">
    <property type="entry name" value="DUF7705"/>
</dbReference>
<proteinExistence type="predicted"/>
<feature type="domain" description="DUF7705" evidence="2">
    <location>
        <begin position="25"/>
        <end position="68"/>
    </location>
</feature>
<evidence type="ECO:0000256" key="1">
    <source>
        <dbReference type="SAM" id="SignalP"/>
    </source>
</evidence>
<name>A0A6N2MAK4_SALVM</name>
<feature type="chain" id="PRO_5027046646" description="DUF7705 domain-containing protein" evidence="1">
    <location>
        <begin position="21"/>
        <end position="214"/>
    </location>
</feature>
<keyword evidence="1" id="KW-0732">Signal</keyword>
<protein>
    <recommendedName>
        <fullName evidence="2">DUF7705 domain-containing protein</fullName>
    </recommendedName>
</protein>
<evidence type="ECO:0000259" key="2">
    <source>
        <dbReference type="Pfam" id="PF24804"/>
    </source>
</evidence>
<feature type="signal peptide" evidence="1">
    <location>
        <begin position="1"/>
        <end position="20"/>
    </location>
</feature>